<dbReference type="Pfam" id="PF00392">
    <property type="entry name" value="GntR"/>
    <property type="match status" value="1"/>
</dbReference>
<dbReference type="InterPro" id="IPR000524">
    <property type="entry name" value="Tscrpt_reg_HTH_GntR"/>
</dbReference>
<accession>A0A9J7ARS1</accession>
<dbReference type="InterPro" id="IPR011711">
    <property type="entry name" value="GntR_C"/>
</dbReference>
<dbReference type="Gene3D" id="1.20.120.530">
    <property type="entry name" value="GntR ligand-binding domain-like"/>
    <property type="match status" value="1"/>
</dbReference>
<dbReference type="SMART" id="SM00345">
    <property type="entry name" value="HTH_GNTR"/>
    <property type="match status" value="1"/>
</dbReference>
<dbReference type="InterPro" id="IPR008920">
    <property type="entry name" value="TF_FadR/GntR_C"/>
</dbReference>
<reference evidence="5" key="1">
    <citation type="submission" date="2022-08" db="EMBL/GenBank/DDBJ databases">
        <title>Nisaea acidiphila sp. nov., isolated from a marine algal debris and emended description of the genus Nisaea Urios et al. 2008.</title>
        <authorList>
            <person name="Kwon K."/>
        </authorList>
    </citation>
    <scope>NUCLEOTIDE SEQUENCE</scope>
    <source>
        <strain evidence="5">MEBiC11861</strain>
    </source>
</reference>
<evidence type="ECO:0000256" key="2">
    <source>
        <dbReference type="ARBA" id="ARBA00023125"/>
    </source>
</evidence>
<dbReference type="GO" id="GO:0003700">
    <property type="term" value="F:DNA-binding transcription factor activity"/>
    <property type="evidence" value="ECO:0007669"/>
    <property type="project" value="InterPro"/>
</dbReference>
<dbReference type="InterPro" id="IPR036388">
    <property type="entry name" value="WH-like_DNA-bd_sf"/>
</dbReference>
<keyword evidence="6" id="KW-1185">Reference proteome</keyword>
<proteinExistence type="predicted"/>
<dbReference type="EMBL" id="CP102480">
    <property type="protein sequence ID" value="UUX49265.1"/>
    <property type="molecule type" value="Genomic_DNA"/>
</dbReference>
<sequence length="234" mass="26229">MSFERLAERPPLPLATLVTNRLRQEIVEGGFEFGEALSEAKIAKRYDVSRTPVREAFARLELEELLRTEPQSGTYVFTMDRAQFALISETRSILEGAALRFAFERNPEELVTRWTEIVHALHQAAENGDKQAYSAADGAFHDTLFELADNPYLEAARRPFAARLAAIRNRLGLSPGHVAKSRAEHAELLRLVSGAFIGEALSLLHHHITEKGADFWSIPEAAPRRKWEKLLAGS</sequence>
<dbReference type="GO" id="GO:0003677">
    <property type="term" value="F:DNA binding"/>
    <property type="evidence" value="ECO:0007669"/>
    <property type="project" value="UniProtKB-KW"/>
</dbReference>
<dbReference type="Pfam" id="PF07729">
    <property type="entry name" value="FCD"/>
    <property type="match status" value="1"/>
</dbReference>
<dbReference type="PROSITE" id="PS50949">
    <property type="entry name" value="HTH_GNTR"/>
    <property type="match status" value="1"/>
</dbReference>
<evidence type="ECO:0000256" key="3">
    <source>
        <dbReference type="ARBA" id="ARBA00023163"/>
    </source>
</evidence>
<keyword evidence="1" id="KW-0805">Transcription regulation</keyword>
<dbReference type="SUPFAM" id="SSF46785">
    <property type="entry name" value="Winged helix' DNA-binding domain"/>
    <property type="match status" value="1"/>
</dbReference>
<dbReference type="KEGG" id="naci:NUH88_17910"/>
<evidence type="ECO:0000313" key="5">
    <source>
        <dbReference type="EMBL" id="UUX49265.1"/>
    </source>
</evidence>
<dbReference type="SUPFAM" id="SSF48008">
    <property type="entry name" value="GntR ligand-binding domain-like"/>
    <property type="match status" value="1"/>
</dbReference>
<organism evidence="5 6">
    <name type="scientific">Nisaea acidiphila</name>
    <dbReference type="NCBI Taxonomy" id="1862145"/>
    <lineage>
        <taxon>Bacteria</taxon>
        <taxon>Pseudomonadati</taxon>
        <taxon>Pseudomonadota</taxon>
        <taxon>Alphaproteobacteria</taxon>
        <taxon>Rhodospirillales</taxon>
        <taxon>Thalassobaculaceae</taxon>
        <taxon>Nisaea</taxon>
    </lineage>
</organism>
<feature type="domain" description="HTH gntR-type" evidence="4">
    <location>
        <begin position="12"/>
        <end position="79"/>
    </location>
</feature>
<evidence type="ECO:0000256" key="1">
    <source>
        <dbReference type="ARBA" id="ARBA00023015"/>
    </source>
</evidence>
<dbReference type="Gene3D" id="1.10.10.10">
    <property type="entry name" value="Winged helix-like DNA-binding domain superfamily/Winged helix DNA-binding domain"/>
    <property type="match status" value="1"/>
</dbReference>
<protein>
    <submittedName>
        <fullName evidence="5">GntR family transcriptional regulator</fullName>
    </submittedName>
</protein>
<keyword evidence="3" id="KW-0804">Transcription</keyword>
<dbReference type="RefSeq" id="WP_257767814.1">
    <property type="nucleotide sequence ID" value="NZ_CP102480.1"/>
</dbReference>
<gene>
    <name evidence="5" type="ORF">NUH88_17910</name>
</gene>
<name>A0A9J7ARS1_9PROT</name>
<dbReference type="InterPro" id="IPR036390">
    <property type="entry name" value="WH_DNA-bd_sf"/>
</dbReference>
<dbReference type="PANTHER" id="PTHR43537:SF24">
    <property type="entry name" value="GLUCONATE OPERON TRANSCRIPTIONAL REPRESSOR"/>
    <property type="match status" value="1"/>
</dbReference>
<dbReference type="Proteomes" id="UP001060336">
    <property type="component" value="Chromosome"/>
</dbReference>
<evidence type="ECO:0000259" key="4">
    <source>
        <dbReference type="PROSITE" id="PS50949"/>
    </source>
</evidence>
<dbReference type="PANTHER" id="PTHR43537">
    <property type="entry name" value="TRANSCRIPTIONAL REGULATOR, GNTR FAMILY"/>
    <property type="match status" value="1"/>
</dbReference>
<evidence type="ECO:0000313" key="6">
    <source>
        <dbReference type="Proteomes" id="UP001060336"/>
    </source>
</evidence>
<dbReference type="SMART" id="SM00895">
    <property type="entry name" value="FCD"/>
    <property type="match status" value="1"/>
</dbReference>
<keyword evidence="2" id="KW-0238">DNA-binding</keyword>
<dbReference type="AlphaFoldDB" id="A0A9J7ARS1"/>